<dbReference type="InterPro" id="IPR032466">
    <property type="entry name" value="Metal_Hydrolase"/>
</dbReference>
<proteinExistence type="inferred from homology"/>
<dbReference type="GO" id="GO:0008296">
    <property type="term" value="F:3'-5'-DNA exonuclease activity"/>
    <property type="evidence" value="ECO:0007669"/>
    <property type="project" value="TreeGrafter"/>
</dbReference>
<evidence type="ECO:0000256" key="2">
    <source>
        <dbReference type="ARBA" id="ARBA00022722"/>
    </source>
</evidence>
<evidence type="ECO:0000256" key="3">
    <source>
        <dbReference type="ARBA" id="ARBA00022723"/>
    </source>
</evidence>
<evidence type="ECO:0000313" key="7">
    <source>
        <dbReference type="EMBL" id="CAD7229443.1"/>
    </source>
</evidence>
<dbReference type="PROSITE" id="PS01090">
    <property type="entry name" value="TATD_2"/>
    <property type="match status" value="1"/>
</dbReference>
<name>A0A7R8WI25_9CRUS</name>
<dbReference type="AlphaFoldDB" id="A0A7R8WI25"/>
<dbReference type="InterPro" id="IPR018228">
    <property type="entry name" value="DNase_TatD-rel_CS"/>
</dbReference>
<comment type="similarity">
    <text evidence="1">Belongs to the metallo-dependent hydrolases superfamily. TatD-type hydrolase family.</text>
</comment>
<dbReference type="Pfam" id="PF01026">
    <property type="entry name" value="TatD_DNase"/>
    <property type="match status" value="1"/>
</dbReference>
<dbReference type="EMBL" id="OB662069">
    <property type="protein sequence ID" value="CAD7229443.1"/>
    <property type="molecule type" value="Genomic_DNA"/>
</dbReference>
<accession>A0A7R8WI25</accession>
<organism evidence="7">
    <name type="scientific">Cyprideis torosa</name>
    <dbReference type="NCBI Taxonomy" id="163714"/>
    <lineage>
        <taxon>Eukaryota</taxon>
        <taxon>Metazoa</taxon>
        <taxon>Ecdysozoa</taxon>
        <taxon>Arthropoda</taxon>
        <taxon>Crustacea</taxon>
        <taxon>Oligostraca</taxon>
        <taxon>Ostracoda</taxon>
        <taxon>Podocopa</taxon>
        <taxon>Podocopida</taxon>
        <taxon>Cytherocopina</taxon>
        <taxon>Cytheroidea</taxon>
        <taxon>Cytherideidae</taxon>
        <taxon>Cyprideis</taxon>
    </lineage>
</organism>
<feature type="non-terminal residue" evidence="7">
    <location>
        <position position="1"/>
    </location>
</feature>
<dbReference type="SUPFAM" id="SSF51556">
    <property type="entry name" value="Metallo-dependent hydrolases"/>
    <property type="match status" value="1"/>
</dbReference>
<dbReference type="Gene3D" id="3.20.20.140">
    <property type="entry name" value="Metal-dependent hydrolases"/>
    <property type="match status" value="1"/>
</dbReference>
<protein>
    <recommendedName>
        <fullName evidence="5">Deoxyribonuclease TATDN1</fullName>
    </recommendedName>
</protein>
<dbReference type="InterPro" id="IPR001130">
    <property type="entry name" value="TatD-like"/>
</dbReference>
<gene>
    <name evidence="7" type="ORF">CTOB1V02_LOCUS7313</name>
</gene>
<dbReference type="GO" id="GO:0005829">
    <property type="term" value="C:cytosol"/>
    <property type="evidence" value="ECO:0007669"/>
    <property type="project" value="TreeGrafter"/>
</dbReference>
<dbReference type="PANTHER" id="PTHR10060:SF15">
    <property type="entry name" value="DEOXYRIBONUCLEASE TATDN1"/>
    <property type="match status" value="1"/>
</dbReference>
<evidence type="ECO:0000256" key="6">
    <source>
        <dbReference type="ARBA" id="ARBA00045223"/>
    </source>
</evidence>
<dbReference type="InterPro" id="IPR050891">
    <property type="entry name" value="TatD-type_Hydrolase"/>
</dbReference>
<dbReference type="OrthoDB" id="6079689at2759"/>
<reference evidence="7" key="1">
    <citation type="submission" date="2020-11" db="EMBL/GenBank/DDBJ databases">
        <authorList>
            <person name="Tran Van P."/>
        </authorList>
    </citation>
    <scope>NUCLEOTIDE SEQUENCE</scope>
</reference>
<dbReference type="GO" id="GO:0046872">
    <property type="term" value="F:metal ion binding"/>
    <property type="evidence" value="ECO:0007669"/>
    <property type="project" value="UniProtKB-KW"/>
</dbReference>
<keyword evidence="2" id="KW-0540">Nuclease</keyword>
<evidence type="ECO:0000256" key="4">
    <source>
        <dbReference type="ARBA" id="ARBA00022801"/>
    </source>
</evidence>
<dbReference type="PANTHER" id="PTHR10060">
    <property type="entry name" value="TATD FAMILY DEOXYRIBONUCLEASE"/>
    <property type="match status" value="1"/>
</dbReference>
<keyword evidence="4" id="KW-0378">Hydrolase</keyword>
<keyword evidence="3" id="KW-0479">Metal-binding</keyword>
<comment type="function">
    <text evidence="6">Deoxyribonuclease which catalyzes (in vitro) the decatenation of kinetoplast DNA, which are circular DNA catenated to each other, producing linear DNA molecules. Plays an important role in chromosomal segregation and cell cycle progression during eye development probably via its DNA decatenation activity.</text>
</comment>
<sequence>YFKQQLALVAATGLPLFLHCRNAAEELADILEEYASSLKGGVIHSYDGSLEDAQRLLKLGFHIGINGCSLKTKENLTVAAELPEERLLLETDAPWCEIRPSHAGHGFIKTIFKQVKKEKWEPGLMVKGRNEPCQITQVLEVLAAVRKQDEAALASTIFQNTMRLFFPKESLCN</sequence>
<evidence type="ECO:0000256" key="5">
    <source>
        <dbReference type="ARBA" id="ARBA00039767"/>
    </source>
</evidence>
<dbReference type="PROSITE" id="PS01091">
    <property type="entry name" value="TATD_3"/>
    <property type="match status" value="1"/>
</dbReference>
<evidence type="ECO:0000256" key="1">
    <source>
        <dbReference type="ARBA" id="ARBA00009275"/>
    </source>
</evidence>